<evidence type="ECO:0000313" key="4">
    <source>
        <dbReference type="EMBL" id="HAR56622.1"/>
    </source>
</evidence>
<reference evidence="4 5" key="1">
    <citation type="journal article" date="2018" name="Nat. Biotechnol.">
        <title>A standardized bacterial taxonomy based on genome phylogeny substantially revises the tree of life.</title>
        <authorList>
            <person name="Parks D.H."/>
            <person name="Chuvochina M."/>
            <person name="Waite D.W."/>
            <person name="Rinke C."/>
            <person name="Skarshewski A."/>
            <person name="Chaumeil P.A."/>
            <person name="Hugenholtz P."/>
        </authorList>
    </citation>
    <scope>NUCLEOTIDE SEQUENCE [LARGE SCALE GENOMIC DNA]</scope>
    <source>
        <strain evidence="4">UBA9360</strain>
    </source>
</reference>
<dbReference type="NCBIfam" id="TIGR00254">
    <property type="entry name" value="GGDEF"/>
    <property type="match status" value="1"/>
</dbReference>
<dbReference type="SUPFAM" id="SSF55785">
    <property type="entry name" value="PYP-like sensor domain (PAS domain)"/>
    <property type="match status" value="1"/>
</dbReference>
<dbReference type="Pfam" id="PF00990">
    <property type="entry name" value="GGDEF"/>
    <property type="match status" value="1"/>
</dbReference>
<dbReference type="Proteomes" id="UP000262878">
    <property type="component" value="Unassembled WGS sequence"/>
</dbReference>
<dbReference type="InterPro" id="IPR043128">
    <property type="entry name" value="Rev_trsase/Diguanyl_cyclase"/>
</dbReference>
<comment type="caution">
    <text evidence="4">The sequence shown here is derived from an EMBL/GenBank/DDBJ whole genome shotgun (WGS) entry which is preliminary data.</text>
</comment>
<gene>
    <name evidence="4" type="ORF">DCR58_07540</name>
</gene>
<dbReference type="AlphaFoldDB" id="A0A348WQ10"/>
<dbReference type="SUPFAM" id="SSF55073">
    <property type="entry name" value="Nucleotide cyclase"/>
    <property type="match status" value="1"/>
</dbReference>
<dbReference type="CDD" id="cd01948">
    <property type="entry name" value="EAL"/>
    <property type="match status" value="1"/>
</dbReference>
<dbReference type="GO" id="GO:0003824">
    <property type="term" value="F:catalytic activity"/>
    <property type="evidence" value="ECO:0007669"/>
    <property type="project" value="UniProtKB-ARBA"/>
</dbReference>
<proteinExistence type="predicted"/>
<dbReference type="PANTHER" id="PTHR44757:SF2">
    <property type="entry name" value="BIOFILM ARCHITECTURE MAINTENANCE PROTEIN MBAA"/>
    <property type="match status" value="1"/>
</dbReference>
<dbReference type="PANTHER" id="PTHR44757">
    <property type="entry name" value="DIGUANYLATE CYCLASE DGCP"/>
    <property type="match status" value="1"/>
</dbReference>
<dbReference type="Gene3D" id="3.30.70.270">
    <property type="match status" value="1"/>
</dbReference>
<dbReference type="InterPro" id="IPR001633">
    <property type="entry name" value="EAL_dom"/>
</dbReference>
<dbReference type="PROSITE" id="PS50883">
    <property type="entry name" value="EAL"/>
    <property type="match status" value="1"/>
</dbReference>
<feature type="domain" description="GGDEF" evidence="3">
    <location>
        <begin position="140"/>
        <end position="273"/>
    </location>
</feature>
<dbReference type="SMART" id="SM00267">
    <property type="entry name" value="GGDEF"/>
    <property type="match status" value="1"/>
</dbReference>
<dbReference type="InterPro" id="IPR035919">
    <property type="entry name" value="EAL_sf"/>
</dbReference>
<dbReference type="Pfam" id="PF00563">
    <property type="entry name" value="EAL"/>
    <property type="match status" value="1"/>
</dbReference>
<dbReference type="PROSITE" id="PS50887">
    <property type="entry name" value="GGDEF"/>
    <property type="match status" value="1"/>
</dbReference>
<evidence type="ECO:0000259" key="2">
    <source>
        <dbReference type="PROSITE" id="PS50883"/>
    </source>
</evidence>
<dbReference type="SUPFAM" id="SSF141868">
    <property type="entry name" value="EAL domain-like"/>
    <property type="match status" value="1"/>
</dbReference>
<protein>
    <submittedName>
        <fullName evidence="4">Uncharacterized protein</fullName>
    </submittedName>
</protein>
<evidence type="ECO:0000313" key="5">
    <source>
        <dbReference type="Proteomes" id="UP000262878"/>
    </source>
</evidence>
<dbReference type="FunFam" id="3.30.70.270:FF:000001">
    <property type="entry name" value="Diguanylate cyclase domain protein"/>
    <property type="match status" value="1"/>
</dbReference>
<dbReference type="InterPro" id="IPR029787">
    <property type="entry name" value="Nucleotide_cyclase"/>
</dbReference>
<dbReference type="CDD" id="cd01949">
    <property type="entry name" value="GGDEF"/>
    <property type="match status" value="1"/>
</dbReference>
<dbReference type="InterPro" id="IPR000160">
    <property type="entry name" value="GGDEF_dom"/>
</dbReference>
<dbReference type="STRING" id="314276.OS145_10942"/>
<dbReference type="SMART" id="SM00052">
    <property type="entry name" value="EAL"/>
    <property type="match status" value="1"/>
</dbReference>
<feature type="domain" description="EAL" evidence="2">
    <location>
        <begin position="282"/>
        <end position="536"/>
    </location>
</feature>
<organism evidence="4 5">
    <name type="scientific">Idiomarina baltica</name>
    <dbReference type="NCBI Taxonomy" id="190892"/>
    <lineage>
        <taxon>Bacteria</taxon>
        <taxon>Pseudomonadati</taxon>
        <taxon>Pseudomonadota</taxon>
        <taxon>Gammaproteobacteria</taxon>
        <taxon>Alteromonadales</taxon>
        <taxon>Idiomarinaceae</taxon>
        <taxon>Idiomarina</taxon>
    </lineage>
</organism>
<dbReference type="EMBL" id="DMUP01000173">
    <property type="protein sequence ID" value="HAR56622.1"/>
    <property type="molecule type" value="Genomic_DNA"/>
</dbReference>
<name>A0A348WQ10_9GAMM</name>
<accession>A0A348WQ10</accession>
<dbReference type="InterPro" id="IPR000014">
    <property type="entry name" value="PAS"/>
</dbReference>
<comment type="cofactor">
    <cofactor evidence="1">
        <name>Mg(2+)</name>
        <dbReference type="ChEBI" id="CHEBI:18420"/>
    </cofactor>
</comment>
<dbReference type="Gene3D" id="3.20.20.450">
    <property type="entry name" value="EAL domain"/>
    <property type="match status" value="1"/>
</dbReference>
<evidence type="ECO:0000256" key="1">
    <source>
        <dbReference type="ARBA" id="ARBA00001946"/>
    </source>
</evidence>
<evidence type="ECO:0000259" key="3">
    <source>
        <dbReference type="PROSITE" id="PS50887"/>
    </source>
</evidence>
<dbReference type="InterPro" id="IPR052155">
    <property type="entry name" value="Biofilm_reg_signaling"/>
</dbReference>
<sequence>MHQTCERYEIFDNSRIAIVIVDSDRIVTFANQGAQDLLANKVDIGRQLGVHLPNDDKQFFSSSFQPNEISGQPIYYCAIAVVDNGEQHFLIYLHPFNMKLSGTEHLPFLAQHDPLTGLPNRNQFIKRLQRHCSSDACEKTLTAVVFIDLDGFKAINDSLGHEMGDKLLQVVAGRIRNQLRNSDTLTRLSGDEFLIILTGLEARQDAATVTQRILDDLARPYKIDSTDLYITASAGLTYCQDRTARAEIMIQQADIAMFEAKRAGRNTFQWFDKALNDEVNRALLIRNTVQKGLDKQQFHLVYQPQVCLEAETVCGIEALVRWRHPDIDGLSPAEFIPILESSGQIIPLSHWIMRQAFSDWHKIKPYLAEGARVSVNVSTVHISRSDFIEQLERVMLETNIKPSDIKLEITESMMLRNAQTAVATLDKLADKGIAIALDDFGTGFSNLRYLTQMPISDVKLDRSFIRDIDTHKANQAIVRGITSMSHELGLKIVAEGVETLSEKAEVKKLQADIMQGYLEATPLRFEPLIEFLTKRHQ</sequence>
<dbReference type="Pfam" id="PF13188">
    <property type="entry name" value="PAS_8"/>
    <property type="match status" value="1"/>
</dbReference>
<dbReference type="InterPro" id="IPR035965">
    <property type="entry name" value="PAS-like_dom_sf"/>
</dbReference>